<evidence type="ECO:0000256" key="4">
    <source>
        <dbReference type="ARBA" id="ARBA00022723"/>
    </source>
</evidence>
<dbReference type="SFLD" id="SFLDF00111">
    <property type="entry name" value="L-fuconate_dehydratase"/>
    <property type="match status" value="1"/>
</dbReference>
<evidence type="ECO:0000256" key="5">
    <source>
        <dbReference type="ARBA" id="ARBA00022842"/>
    </source>
</evidence>
<comment type="catalytic activity">
    <reaction evidence="1">
        <text>L-fuconate = 2-dehydro-3-deoxy-L-fuconate + H2O</text>
        <dbReference type="Rhea" id="RHEA:22772"/>
        <dbReference type="ChEBI" id="CHEBI:15377"/>
        <dbReference type="ChEBI" id="CHEBI:21291"/>
        <dbReference type="ChEBI" id="CHEBI:37448"/>
        <dbReference type="EC" id="4.2.1.68"/>
    </reaction>
</comment>
<name>A0A316CMY2_PSESE</name>
<dbReference type="InterPro" id="IPR036849">
    <property type="entry name" value="Enolase-like_C_sf"/>
</dbReference>
<feature type="domain" description="Mandelate racemase/muconate lactonizing enzyme C-terminal" evidence="7">
    <location>
        <begin position="197"/>
        <end position="293"/>
    </location>
</feature>
<dbReference type="PANTHER" id="PTHR13794:SF58">
    <property type="entry name" value="MITOCHONDRIAL ENOLASE SUPERFAMILY MEMBER 1"/>
    <property type="match status" value="1"/>
</dbReference>
<dbReference type="GO" id="GO:0050023">
    <property type="term" value="F:L-fuconate dehydratase activity"/>
    <property type="evidence" value="ECO:0007669"/>
    <property type="project" value="UniProtKB-EC"/>
</dbReference>
<dbReference type="SUPFAM" id="SSF54826">
    <property type="entry name" value="Enolase N-terminal domain-like"/>
    <property type="match status" value="1"/>
</dbReference>
<dbReference type="OrthoDB" id="9802699at2"/>
<dbReference type="InterPro" id="IPR046945">
    <property type="entry name" value="RHMD-like"/>
</dbReference>
<dbReference type="InterPro" id="IPR013342">
    <property type="entry name" value="Mandelate_racemase_C"/>
</dbReference>
<dbReference type="Gene3D" id="3.20.20.120">
    <property type="entry name" value="Enolase-like C-terminal domain"/>
    <property type="match status" value="1"/>
</dbReference>
<dbReference type="InterPro" id="IPR029065">
    <property type="entry name" value="Enolase_C-like"/>
</dbReference>
<dbReference type="RefSeq" id="WP_109613356.1">
    <property type="nucleotide sequence ID" value="NZ_QGGG01000009.1"/>
</dbReference>
<dbReference type="GO" id="GO:0000287">
    <property type="term" value="F:magnesium ion binding"/>
    <property type="evidence" value="ECO:0007669"/>
    <property type="project" value="TreeGrafter"/>
</dbReference>
<evidence type="ECO:0000256" key="1">
    <source>
        <dbReference type="ARBA" id="ARBA00001737"/>
    </source>
</evidence>
<organism evidence="8 9">
    <name type="scientific">Pseudaminobacter salicylatoxidans</name>
    <dbReference type="NCBI Taxonomy" id="93369"/>
    <lineage>
        <taxon>Bacteria</taxon>
        <taxon>Pseudomonadati</taxon>
        <taxon>Pseudomonadota</taxon>
        <taxon>Alphaproteobacteria</taxon>
        <taxon>Hyphomicrobiales</taxon>
        <taxon>Phyllobacteriaceae</taxon>
        <taxon>Pseudaminobacter</taxon>
    </lineage>
</organism>
<dbReference type="EMBL" id="QGGG01000009">
    <property type="protein sequence ID" value="PWJ82349.1"/>
    <property type="molecule type" value="Genomic_DNA"/>
</dbReference>
<dbReference type="PROSITE" id="PS00909">
    <property type="entry name" value="MR_MLE_2"/>
    <property type="match status" value="1"/>
</dbReference>
<evidence type="ECO:0000313" key="8">
    <source>
        <dbReference type="EMBL" id="PWJ82349.1"/>
    </source>
</evidence>
<dbReference type="GO" id="GO:0009063">
    <property type="term" value="P:amino acid catabolic process"/>
    <property type="evidence" value="ECO:0007669"/>
    <property type="project" value="InterPro"/>
</dbReference>
<keyword evidence="9" id="KW-1185">Reference proteome</keyword>
<keyword evidence="5" id="KW-0460">Magnesium</keyword>
<dbReference type="Gene3D" id="3.30.390.10">
    <property type="entry name" value="Enolase-like, N-terminal domain"/>
    <property type="match status" value="1"/>
</dbReference>
<reference evidence="8 9" key="1">
    <citation type="submission" date="2018-05" db="EMBL/GenBank/DDBJ databases">
        <title>Genomic Encyclopedia of Type Strains, Phase IV (KMG-IV): sequencing the most valuable type-strain genomes for metagenomic binning, comparative biology and taxonomic classification.</title>
        <authorList>
            <person name="Goeker M."/>
        </authorList>
    </citation>
    <scope>NUCLEOTIDE SEQUENCE [LARGE SCALE GENOMIC DNA]</scope>
    <source>
        <strain evidence="8 9">DSM 6986</strain>
    </source>
</reference>
<gene>
    <name evidence="8" type="ORF">C7441_109118</name>
</gene>
<protein>
    <recommendedName>
        <fullName evidence="3">L-fuconate dehydratase</fullName>
        <ecNumber evidence="3">4.2.1.68</ecNumber>
    </recommendedName>
</protein>
<dbReference type="AlphaFoldDB" id="A0A316CMY2"/>
<dbReference type="InterPro" id="IPR018110">
    <property type="entry name" value="Mandel_Rmase/mucon_lact_enz_CS"/>
</dbReference>
<dbReference type="Proteomes" id="UP000245396">
    <property type="component" value="Unassembled WGS sequence"/>
</dbReference>
<comment type="cofactor">
    <cofactor evidence="2">
        <name>Mg(2+)</name>
        <dbReference type="ChEBI" id="CHEBI:18420"/>
    </cofactor>
</comment>
<dbReference type="FunFam" id="3.20.20.120:FF:000007">
    <property type="entry name" value="Mitochondrial enolase superfamily member 1"/>
    <property type="match status" value="1"/>
</dbReference>
<dbReference type="PANTHER" id="PTHR13794">
    <property type="entry name" value="ENOLASE SUPERFAMILY, MANDELATE RACEMASE"/>
    <property type="match status" value="1"/>
</dbReference>
<dbReference type="Pfam" id="PF02746">
    <property type="entry name" value="MR_MLE_N"/>
    <property type="match status" value="1"/>
</dbReference>
<evidence type="ECO:0000313" key="9">
    <source>
        <dbReference type="Proteomes" id="UP000245396"/>
    </source>
</evidence>
<dbReference type="SUPFAM" id="SSF51604">
    <property type="entry name" value="Enolase C-terminal domain-like"/>
    <property type="match status" value="1"/>
</dbReference>
<dbReference type="Pfam" id="PF13378">
    <property type="entry name" value="MR_MLE_C"/>
    <property type="match status" value="1"/>
</dbReference>
<dbReference type="SMART" id="SM00922">
    <property type="entry name" value="MR_MLE"/>
    <property type="match status" value="1"/>
</dbReference>
<dbReference type="InterPro" id="IPR034610">
    <property type="entry name" value="L-fuconate_dehydratase"/>
</dbReference>
<dbReference type="SFLD" id="SFLDS00001">
    <property type="entry name" value="Enolase"/>
    <property type="match status" value="1"/>
</dbReference>
<dbReference type="SFLD" id="SFLDG00179">
    <property type="entry name" value="mandelate_racemase"/>
    <property type="match status" value="1"/>
</dbReference>
<sequence length="432" mass="48325">MTIITGMRTLDVRFPTSLERDGSDAMNPDPDYSAAYVILETDSGTEGHGLTFTIGRGNEICVAAIEAMRHLVVGLDMGWVAEDMGRFWRHVTSDSQLRWIGPDKGAIHLATGAVVNAVWDLWAKLEGKPVWRLVADMSPQELVRCIDFRYITDCITPEEALDFLHGQAEGKAERIATLEREGYPCYTTSAGWLGYDDDKLRRLCREAVDGGFSHIKMKVGRDLEDDVRRLRIARETIGPDVRLMIDANQVWEVDEAIDWVRKLSFAEPWFIEEPTSPDDIEGHRKIREAVAPIEVATGEMCQNRILFKQFIMRGAIDVVQIDACRLGGVNEILAVMLMAARCGLKVCPHAGGVGLCEYVQHLSMIDYVSIAGTREGRVIEFVDHLHEHFITPCIIRNGAYMPAQAPGFSIEMKPASLERYQHRKPAEAVAVA</sequence>
<evidence type="ECO:0000259" key="7">
    <source>
        <dbReference type="SMART" id="SM00922"/>
    </source>
</evidence>
<dbReference type="EC" id="4.2.1.68" evidence="3"/>
<accession>A0A316CMY2</accession>
<evidence type="ECO:0000256" key="3">
    <source>
        <dbReference type="ARBA" id="ARBA00013142"/>
    </source>
</evidence>
<dbReference type="InterPro" id="IPR029017">
    <property type="entry name" value="Enolase-like_N"/>
</dbReference>
<evidence type="ECO:0000256" key="2">
    <source>
        <dbReference type="ARBA" id="ARBA00001946"/>
    </source>
</evidence>
<proteinExistence type="predicted"/>
<dbReference type="InterPro" id="IPR013341">
    <property type="entry name" value="Mandelate_racemase_N_dom"/>
</dbReference>
<comment type="caution">
    <text evidence="8">The sequence shown here is derived from an EMBL/GenBank/DDBJ whole genome shotgun (WGS) entry which is preliminary data.</text>
</comment>
<evidence type="ECO:0000256" key="6">
    <source>
        <dbReference type="ARBA" id="ARBA00023239"/>
    </source>
</evidence>
<keyword evidence="4" id="KW-0479">Metal-binding</keyword>
<dbReference type="CDD" id="cd03324">
    <property type="entry name" value="rTSbeta_L-fuconate_dehydratase"/>
    <property type="match status" value="1"/>
</dbReference>
<keyword evidence="6" id="KW-0456">Lyase</keyword>
<dbReference type="GO" id="GO:0016052">
    <property type="term" value="P:carbohydrate catabolic process"/>
    <property type="evidence" value="ECO:0007669"/>
    <property type="project" value="InterPro"/>
</dbReference>